<keyword evidence="2" id="KW-0813">Transport</keyword>
<sequence>MDAEGRTIRVVSLVADKRLSSPTELTVSHGGESYRIGVEAPPQATGHHDQVGTSKGTAGPVMEDDRERTVRCGKALVAGEAPAWAPVRVERKARSDGGLPKTVDNPSGTGQVITTVMVGRSVQSCPVLRQGDTFGEALQDARESGSGEISSLLRLADGLKSHDVRDEVLTERTAEVAYIGGDSHPGLGGGLMGLLSTTKAQYSGDYISGWDPEPEWTWAWWGRDPVTGTHLFRRALHGHANSPLEVGSKIWSEVGGSTSSSPPRVVEVAADGPDVEDTMSHVRATADGFDGVAANMQLAGVGRAEELGINAHVSSVRERFGTVIAVSFGSAGVFPLEVGQRPSSTPVVDISLPQGPLGVVRETTCGLNAWAILEHKGDARPPKSTCIGGHGEGARNSNLKSEYVIYKLKEMGKIAEKDILQICEQFDSTSSQEKKLYQSSSKYQPDSQRSIP</sequence>
<keyword evidence="2" id="KW-0407">Ion channel</keyword>
<accession>A0AAV9FKR1</accession>
<organism evidence="2 3">
    <name type="scientific">Acorus calamus</name>
    <name type="common">Sweet flag</name>
    <dbReference type="NCBI Taxonomy" id="4465"/>
    <lineage>
        <taxon>Eukaryota</taxon>
        <taxon>Viridiplantae</taxon>
        <taxon>Streptophyta</taxon>
        <taxon>Embryophyta</taxon>
        <taxon>Tracheophyta</taxon>
        <taxon>Spermatophyta</taxon>
        <taxon>Magnoliopsida</taxon>
        <taxon>Liliopsida</taxon>
        <taxon>Acoraceae</taxon>
        <taxon>Acorus</taxon>
    </lineage>
</organism>
<keyword evidence="2" id="KW-0406">Ion transport</keyword>
<reference evidence="2" key="1">
    <citation type="journal article" date="2023" name="Nat. Commun.">
        <title>Diploid and tetraploid genomes of Acorus and the evolution of monocots.</title>
        <authorList>
            <person name="Ma L."/>
            <person name="Liu K.W."/>
            <person name="Li Z."/>
            <person name="Hsiao Y.Y."/>
            <person name="Qi Y."/>
            <person name="Fu T."/>
            <person name="Tang G.D."/>
            <person name="Zhang D."/>
            <person name="Sun W.H."/>
            <person name="Liu D.K."/>
            <person name="Li Y."/>
            <person name="Chen G.Z."/>
            <person name="Liu X.D."/>
            <person name="Liao X.Y."/>
            <person name="Jiang Y.T."/>
            <person name="Yu X."/>
            <person name="Hao Y."/>
            <person name="Huang J."/>
            <person name="Zhao X.W."/>
            <person name="Ke S."/>
            <person name="Chen Y.Y."/>
            <person name="Wu W.L."/>
            <person name="Hsu J.L."/>
            <person name="Lin Y.F."/>
            <person name="Huang M.D."/>
            <person name="Li C.Y."/>
            <person name="Huang L."/>
            <person name="Wang Z.W."/>
            <person name="Zhao X."/>
            <person name="Zhong W.Y."/>
            <person name="Peng D.H."/>
            <person name="Ahmad S."/>
            <person name="Lan S."/>
            <person name="Zhang J.S."/>
            <person name="Tsai W.C."/>
            <person name="Van de Peer Y."/>
            <person name="Liu Z.J."/>
        </authorList>
    </citation>
    <scope>NUCLEOTIDE SEQUENCE</scope>
    <source>
        <strain evidence="2">CP</strain>
    </source>
</reference>
<evidence type="ECO:0000256" key="1">
    <source>
        <dbReference type="SAM" id="MobiDB-lite"/>
    </source>
</evidence>
<dbReference type="GO" id="GO:0034220">
    <property type="term" value="P:monoatomic ion transmembrane transport"/>
    <property type="evidence" value="ECO:0007669"/>
    <property type="project" value="UniProtKB-KW"/>
</dbReference>
<comment type="caution">
    <text evidence="2">The sequence shown here is derived from an EMBL/GenBank/DDBJ whole genome shotgun (WGS) entry which is preliminary data.</text>
</comment>
<keyword evidence="3" id="KW-1185">Reference proteome</keyword>
<dbReference type="AlphaFoldDB" id="A0AAV9FKR1"/>
<proteinExistence type="predicted"/>
<dbReference type="EMBL" id="JAUJYO010000001">
    <property type="protein sequence ID" value="KAK1325058.1"/>
    <property type="molecule type" value="Genomic_DNA"/>
</dbReference>
<dbReference type="Proteomes" id="UP001180020">
    <property type="component" value="Unassembled WGS sequence"/>
</dbReference>
<feature type="region of interest" description="Disordered" evidence="1">
    <location>
        <begin position="40"/>
        <end position="65"/>
    </location>
</feature>
<feature type="region of interest" description="Disordered" evidence="1">
    <location>
        <begin position="428"/>
        <end position="452"/>
    </location>
</feature>
<reference evidence="2" key="2">
    <citation type="submission" date="2023-06" db="EMBL/GenBank/DDBJ databases">
        <authorList>
            <person name="Ma L."/>
            <person name="Liu K.-W."/>
            <person name="Li Z."/>
            <person name="Hsiao Y.-Y."/>
            <person name="Qi Y."/>
            <person name="Fu T."/>
            <person name="Tang G."/>
            <person name="Zhang D."/>
            <person name="Sun W.-H."/>
            <person name="Liu D.-K."/>
            <person name="Li Y."/>
            <person name="Chen G.-Z."/>
            <person name="Liu X.-D."/>
            <person name="Liao X.-Y."/>
            <person name="Jiang Y.-T."/>
            <person name="Yu X."/>
            <person name="Hao Y."/>
            <person name="Huang J."/>
            <person name="Zhao X.-W."/>
            <person name="Ke S."/>
            <person name="Chen Y.-Y."/>
            <person name="Wu W.-L."/>
            <person name="Hsu J.-L."/>
            <person name="Lin Y.-F."/>
            <person name="Huang M.-D."/>
            <person name="Li C.-Y."/>
            <person name="Huang L."/>
            <person name="Wang Z.-W."/>
            <person name="Zhao X."/>
            <person name="Zhong W.-Y."/>
            <person name="Peng D.-H."/>
            <person name="Ahmad S."/>
            <person name="Lan S."/>
            <person name="Zhang J.-S."/>
            <person name="Tsai W.-C."/>
            <person name="Van De Peer Y."/>
            <person name="Liu Z.-J."/>
        </authorList>
    </citation>
    <scope>NUCLEOTIDE SEQUENCE</scope>
    <source>
        <strain evidence="2">CP</strain>
        <tissue evidence="2">Leaves</tissue>
    </source>
</reference>
<gene>
    <name evidence="2" type="primary">TPKC</name>
    <name evidence="2" type="ORF">QJS10_CPA01g01757</name>
</gene>
<evidence type="ECO:0000313" key="2">
    <source>
        <dbReference type="EMBL" id="KAK1325058.1"/>
    </source>
</evidence>
<name>A0AAV9FKR1_ACOCL</name>
<evidence type="ECO:0000313" key="3">
    <source>
        <dbReference type="Proteomes" id="UP001180020"/>
    </source>
</evidence>
<protein>
    <submittedName>
        <fullName evidence="2">Two pore potassium channel c</fullName>
    </submittedName>
</protein>